<dbReference type="PANTHER" id="PTHR46785:SF1">
    <property type="entry name" value="VON WILLEBRAND FACTOR A DOMAIN-CONTAINING PROTEIN 3B"/>
    <property type="match status" value="1"/>
</dbReference>
<proteinExistence type="predicted"/>
<feature type="domain" description="Tudor" evidence="2">
    <location>
        <begin position="390"/>
        <end position="447"/>
    </location>
</feature>
<feature type="region of interest" description="Disordered" evidence="1">
    <location>
        <begin position="147"/>
        <end position="283"/>
    </location>
</feature>
<sequence>AKRLTIQDVLGCNFVSHRAKYVPVLDKYITGKLFNEIMPMAFVSDENKMFFFDSYGINLKEYENKVRIAVDKYREYLNNIVWEALPLTAKKEFNSGEPVSFENNQEKMLQILKETDWPVAEDDISCLLDEIIKGEKYINQSKAIRKATAGGNKNKDKNVPASDSSRASSHRSKSTDSSVTLDLILQSNEENSPRRSRSMSPSSHKIESKNSEKDALPDQEQTTSRSRSTSRSILVDKSPSNSDSNIPKKATSYNKKKLSPKLQSKFSSTSRRRSPETQIARSFSKNSNEAALYAPVHSSQSKNFDEADMHIQKKFYSRPRSNFVSNETVDTEEVSMKRKKHDLLKHIFKERRKLPIWHSKAKEQVRSFQKKHGNIKDKSKIIKKKFIIKPKAFRGQKVIARSDDDGLYYPAIILSCPDPDHCIVHFEYDDMQVLTRSVLPSGGAVSCPPLYVGDYVLVKVIRLDTMLECYVPAIIQFVPRYSDDKFYTVIMYNGQKATTRRRYLIKISMKQFDADCIHISSLQNENIQEPPTIVPRRIRHKNQRERPDDRKKHTRPRSYPGVDVKEVPSRSRPSLIEPNSLDRSQVQEESGKDSSNSSSKITIELASQKDEKKTNEPDDTNVPGSEKSKPQSTSWLLEQRMSLQKQTPLVKGEHVLARWTDDGWYYKGIVMHYFGNCSYEVKDSSGCTEQIWREDILQEREEPNRSFENNEHVIALHPKYNFSYAPGVVEEIINDKVKVKFYDNQVSSAEQHEVYPIAYQKYKLDVKYITTKEDGLVHSAVVARCDEAGAYFPGTVVAKHGDGKEYNVEWTNGTRSIQQVIHIFGAFSKRPEIRLHSHVLACSYPVLLMFLPGTITNCRPNSFSVKFCDGTIQNNV</sequence>
<accession>A0A0B6ZLQ9</accession>
<evidence type="ECO:0000256" key="1">
    <source>
        <dbReference type="SAM" id="MobiDB-lite"/>
    </source>
</evidence>
<feature type="non-terminal residue" evidence="3">
    <location>
        <position position="1"/>
    </location>
</feature>
<dbReference type="CDD" id="cd04508">
    <property type="entry name" value="Tudor_SF"/>
    <property type="match status" value="1"/>
</dbReference>
<feature type="non-terminal residue" evidence="3">
    <location>
        <position position="876"/>
    </location>
</feature>
<evidence type="ECO:0000259" key="2">
    <source>
        <dbReference type="SMART" id="SM00333"/>
    </source>
</evidence>
<feature type="region of interest" description="Disordered" evidence="1">
    <location>
        <begin position="527"/>
        <end position="634"/>
    </location>
</feature>
<dbReference type="AlphaFoldDB" id="A0A0B6ZLQ9"/>
<dbReference type="Pfam" id="PF15057">
    <property type="entry name" value="DUF4537"/>
    <property type="match status" value="3"/>
</dbReference>
<feature type="compositionally biased region" description="Low complexity" evidence="1">
    <location>
        <begin position="222"/>
        <end position="232"/>
    </location>
</feature>
<dbReference type="InterPro" id="IPR002999">
    <property type="entry name" value="Tudor"/>
</dbReference>
<reference evidence="3" key="1">
    <citation type="submission" date="2014-12" db="EMBL/GenBank/DDBJ databases">
        <title>Insight into the proteome of Arion vulgaris.</title>
        <authorList>
            <person name="Aradska J."/>
            <person name="Bulat T."/>
            <person name="Smidak R."/>
            <person name="Sarate P."/>
            <person name="Gangsoo J."/>
            <person name="Sialana F."/>
            <person name="Bilban M."/>
            <person name="Lubec G."/>
        </authorList>
    </citation>
    <scope>NUCLEOTIDE SEQUENCE</scope>
    <source>
        <tissue evidence="3">Skin</tissue>
    </source>
</reference>
<dbReference type="SMART" id="SM00333">
    <property type="entry name" value="TUDOR"/>
    <property type="match status" value="2"/>
</dbReference>
<dbReference type="InterPro" id="IPR032770">
    <property type="entry name" value="DUF4537"/>
</dbReference>
<dbReference type="SUPFAM" id="SSF63748">
    <property type="entry name" value="Tudor/PWWP/MBT"/>
    <property type="match status" value="1"/>
</dbReference>
<dbReference type="Gene3D" id="2.30.30.140">
    <property type="match status" value="2"/>
</dbReference>
<feature type="compositionally biased region" description="Basic and acidic residues" evidence="1">
    <location>
        <begin position="607"/>
        <end position="616"/>
    </location>
</feature>
<protein>
    <recommendedName>
        <fullName evidence="2">Tudor domain-containing protein</fullName>
    </recommendedName>
</protein>
<evidence type="ECO:0000313" key="3">
    <source>
        <dbReference type="EMBL" id="CEK68816.1"/>
    </source>
</evidence>
<feature type="compositionally biased region" description="Basic and acidic residues" evidence="1">
    <location>
        <begin position="204"/>
        <end position="216"/>
    </location>
</feature>
<dbReference type="EMBL" id="HACG01021951">
    <property type="protein sequence ID" value="CEK68816.1"/>
    <property type="molecule type" value="Transcribed_RNA"/>
</dbReference>
<name>A0A0B6ZLQ9_9EUPU</name>
<dbReference type="PANTHER" id="PTHR46785">
    <property type="entry name" value="VON WILLEBRAND FACTOR A DOMAIN-CONTAINING PROTEIN 3B"/>
    <property type="match status" value="1"/>
</dbReference>
<gene>
    <name evidence="3" type="primary">ORF67844</name>
</gene>
<organism evidence="3">
    <name type="scientific">Arion vulgaris</name>
    <dbReference type="NCBI Taxonomy" id="1028688"/>
    <lineage>
        <taxon>Eukaryota</taxon>
        <taxon>Metazoa</taxon>
        <taxon>Spiralia</taxon>
        <taxon>Lophotrochozoa</taxon>
        <taxon>Mollusca</taxon>
        <taxon>Gastropoda</taxon>
        <taxon>Heterobranchia</taxon>
        <taxon>Euthyneura</taxon>
        <taxon>Panpulmonata</taxon>
        <taxon>Eupulmonata</taxon>
        <taxon>Stylommatophora</taxon>
        <taxon>Helicina</taxon>
        <taxon>Arionoidea</taxon>
        <taxon>Arionidae</taxon>
        <taxon>Arion</taxon>
    </lineage>
</organism>
<feature type="domain" description="Tudor" evidence="2">
    <location>
        <begin position="647"/>
        <end position="704"/>
    </location>
</feature>